<dbReference type="InterPro" id="IPR004559">
    <property type="entry name" value="HemW-like"/>
</dbReference>
<dbReference type="OrthoDB" id="9808022at2"/>
<evidence type="ECO:0000259" key="3">
    <source>
        <dbReference type="PROSITE" id="PS51918"/>
    </source>
</evidence>
<sequence>MASVAPPLALYIHLPWCVRKCPYCDFNSHPVGGGRTVPPFAAYVERLLGDLDCEQRELAAQRPISSIFIGGGTPSLFPGATIRRLLDGIRARVPLSPDAEITLEANPGTIAAAHCADYRAAGVNRLSIGVQSLAADALRRLGRIHTPDDARTAVQIARAQGFENLNLDLMFGLPEQTPQQAQTDLDAVLALEPEHLSYYQLTLEPDTAFGARPPALPDADTVAEIGWMGADALERAGYGRYEVSAYAQAGRECRHNLNYWQFGDYFGIGAGAHGKLRAADGRTWRTVKPTDPNTYLHSAAHQASGQRTVLNDGDLILEFALNALRLTAGFNPALFTATTGLPISRIAPQLQAAAADGLLEIGEGWIQPTLRGRDFLDDLVARFIAE</sequence>
<dbReference type="InterPro" id="IPR058240">
    <property type="entry name" value="rSAM_sf"/>
</dbReference>
<dbReference type="CDD" id="cd01335">
    <property type="entry name" value="Radical_SAM"/>
    <property type="match status" value="1"/>
</dbReference>
<dbReference type="SFLD" id="SFLDG01065">
    <property type="entry name" value="anaerobic_coproporphyrinogen-I"/>
    <property type="match status" value="1"/>
</dbReference>
<name>A0A1H3ERP1_ALLWA</name>
<keyword evidence="2" id="KW-0949">S-adenosyl-L-methionine</keyword>
<evidence type="ECO:0000313" key="4">
    <source>
        <dbReference type="EMBL" id="SDX81285.1"/>
    </source>
</evidence>
<feature type="domain" description="Radical SAM core" evidence="3">
    <location>
        <begin position="2"/>
        <end position="240"/>
    </location>
</feature>
<dbReference type="InterPro" id="IPR010723">
    <property type="entry name" value="HemN_C"/>
</dbReference>
<keyword evidence="2" id="KW-0349">Heme</keyword>
<dbReference type="GO" id="GO:0004109">
    <property type="term" value="F:coproporphyrinogen oxidase activity"/>
    <property type="evidence" value="ECO:0007669"/>
    <property type="project" value="InterPro"/>
</dbReference>
<dbReference type="GO" id="GO:0006779">
    <property type="term" value="P:porphyrin-containing compound biosynthetic process"/>
    <property type="evidence" value="ECO:0007669"/>
    <property type="project" value="InterPro"/>
</dbReference>
<dbReference type="Proteomes" id="UP000198672">
    <property type="component" value="Unassembled WGS sequence"/>
</dbReference>
<dbReference type="SFLD" id="SFLDG01082">
    <property type="entry name" value="B12-binding_domain_containing"/>
    <property type="match status" value="1"/>
</dbReference>
<comment type="subcellular location">
    <subcellularLocation>
        <location evidence="2">Cytoplasm</location>
    </subcellularLocation>
</comment>
<dbReference type="AlphaFoldDB" id="A0A1H3ERP1"/>
<organism evidence="4 5">
    <name type="scientific">Allochromatium warmingii</name>
    <name type="common">Chromatium warmingii</name>
    <dbReference type="NCBI Taxonomy" id="61595"/>
    <lineage>
        <taxon>Bacteria</taxon>
        <taxon>Pseudomonadati</taxon>
        <taxon>Pseudomonadota</taxon>
        <taxon>Gammaproteobacteria</taxon>
        <taxon>Chromatiales</taxon>
        <taxon>Chromatiaceae</taxon>
        <taxon>Allochromatium</taxon>
    </lineage>
</organism>
<keyword evidence="2" id="KW-0004">4Fe-4S</keyword>
<keyword evidence="2" id="KW-0963">Cytoplasm</keyword>
<protein>
    <recommendedName>
        <fullName evidence="2">Heme chaperone HemW</fullName>
    </recommendedName>
</protein>
<dbReference type="SFLD" id="SFLDF00288">
    <property type="entry name" value="HemN-like__clustered_with_nucl"/>
    <property type="match status" value="1"/>
</dbReference>
<dbReference type="SFLD" id="SFLDS00029">
    <property type="entry name" value="Radical_SAM"/>
    <property type="match status" value="1"/>
</dbReference>
<dbReference type="NCBIfam" id="TIGR00539">
    <property type="entry name" value="hemN_rel"/>
    <property type="match status" value="1"/>
</dbReference>
<comment type="similarity">
    <text evidence="1">Belongs to the anaerobic coproporphyrinogen-III oxidase family. HemW subfamily.</text>
</comment>
<dbReference type="PANTHER" id="PTHR13932">
    <property type="entry name" value="COPROPORPHYRINIGEN III OXIDASE"/>
    <property type="match status" value="1"/>
</dbReference>
<dbReference type="PANTHER" id="PTHR13932:SF5">
    <property type="entry name" value="RADICAL S-ADENOSYL METHIONINE DOMAIN-CONTAINING PROTEIN 1, MITOCHONDRIAL"/>
    <property type="match status" value="1"/>
</dbReference>
<keyword evidence="2" id="KW-0408">Iron</keyword>
<dbReference type="Pfam" id="PF06969">
    <property type="entry name" value="HemN_C"/>
    <property type="match status" value="1"/>
</dbReference>
<keyword evidence="5" id="KW-1185">Reference proteome</keyword>
<dbReference type="STRING" id="61595.SAMN05421644_11448"/>
<evidence type="ECO:0000256" key="1">
    <source>
        <dbReference type="ARBA" id="ARBA00006100"/>
    </source>
</evidence>
<dbReference type="SUPFAM" id="SSF102114">
    <property type="entry name" value="Radical SAM enzymes"/>
    <property type="match status" value="1"/>
</dbReference>
<dbReference type="SFLD" id="SFLDF00562">
    <property type="entry name" value="HemN-like__clustered_with_heat"/>
    <property type="match status" value="1"/>
</dbReference>
<dbReference type="EMBL" id="FNOW01000014">
    <property type="protein sequence ID" value="SDX81285.1"/>
    <property type="molecule type" value="Genomic_DNA"/>
</dbReference>
<dbReference type="RefSeq" id="WP_091333129.1">
    <property type="nucleotide sequence ID" value="NZ_FNOW01000014.1"/>
</dbReference>
<dbReference type="GO" id="GO:0005737">
    <property type="term" value="C:cytoplasm"/>
    <property type="evidence" value="ECO:0007669"/>
    <property type="project" value="UniProtKB-SubCell"/>
</dbReference>
<comment type="function">
    <text evidence="2">Probably acts as a heme chaperone, transferring heme to an unknown acceptor. Binds one molecule of heme per monomer, possibly covalently. Binds 1 [4Fe-4S] cluster. The cluster is coordinated with 3 cysteines and an exchangeable S-adenosyl-L-methionine.</text>
</comment>
<keyword evidence="2" id="KW-0411">Iron-sulfur</keyword>
<keyword evidence="2" id="KW-0479">Metal-binding</keyword>
<dbReference type="PROSITE" id="PS51918">
    <property type="entry name" value="RADICAL_SAM"/>
    <property type="match status" value="1"/>
</dbReference>
<proteinExistence type="inferred from homology"/>
<keyword evidence="2" id="KW-0143">Chaperone</keyword>
<dbReference type="InterPro" id="IPR006638">
    <property type="entry name" value="Elp3/MiaA/NifB-like_rSAM"/>
</dbReference>
<dbReference type="SMART" id="SM00729">
    <property type="entry name" value="Elp3"/>
    <property type="match status" value="1"/>
</dbReference>
<dbReference type="Gene3D" id="3.30.750.200">
    <property type="match status" value="1"/>
</dbReference>
<evidence type="ECO:0000256" key="2">
    <source>
        <dbReference type="RuleBase" id="RU364116"/>
    </source>
</evidence>
<accession>A0A1H3ERP1</accession>
<dbReference type="GO" id="GO:0051539">
    <property type="term" value="F:4 iron, 4 sulfur cluster binding"/>
    <property type="evidence" value="ECO:0007669"/>
    <property type="project" value="UniProtKB-UniRule"/>
</dbReference>
<dbReference type="InterPro" id="IPR034505">
    <property type="entry name" value="Coproporphyrinogen-III_oxidase"/>
</dbReference>
<dbReference type="GO" id="GO:0046872">
    <property type="term" value="F:metal ion binding"/>
    <property type="evidence" value="ECO:0007669"/>
    <property type="project" value="UniProtKB-UniRule"/>
</dbReference>
<evidence type="ECO:0000313" key="5">
    <source>
        <dbReference type="Proteomes" id="UP000198672"/>
    </source>
</evidence>
<reference evidence="5" key="1">
    <citation type="submission" date="2016-10" db="EMBL/GenBank/DDBJ databases">
        <authorList>
            <person name="Varghese N."/>
            <person name="Submissions S."/>
        </authorList>
    </citation>
    <scope>NUCLEOTIDE SEQUENCE [LARGE SCALE GENOMIC DNA]</scope>
    <source>
        <strain evidence="5">DSM 173</strain>
    </source>
</reference>
<gene>
    <name evidence="4" type="ORF">SAMN05421644_11448</name>
</gene>
<dbReference type="Pfam" id="PF04055">
    <property type="entry name" value="Radical_SAM"/>
    <property type="match status" value="1"/>
</dbReference>
<dbReference type="InterPro" id="IPR007197">
    <property type="entry name" value="rSAM"/>
</dbReference>